<sequence>MSLQQYKKKRNFADTPEPEGKAKASGKTDKLIFTVQRHHASHLHYDFRLELNGTLKSWAVPKGPSLNPADRRLAMMVEDHPISYATFEGDIPEGNYGAGHVDVWDHGTYEPVDEDGNVITQAAFAKALKAGSIKFRMKGRKLKGEFALVDMHKGDRSWLLIKHKDKYATDEPYNSEDHAKKSSLAYTAARREKSVVKKK</sequence>
<dbReference type="RefSeq" id="WP_345078457.1">
    <property type="nucleotide sequence ID" value="NZ_BAABFA010000005.1"/>
</dbReference>
<dbReference type="PANTHER" id="PTHR39465:SF1">
    <property type="entry name" value="DNA LIGASE D 3'-PHOSPHOESTERASE DOMAIN-CONTAINING PROTEIN"/>
    <property type="match status" value="1"/>
</dbReference>
<dbReference type="Pfam" id="PF13298">
    <property type="entry name" value="LigD_N"/>
    <property type="match status" value="1"/>
</dbReference>
<protein>
    <recommendedName>
        <fullName evidence="2">DNA ligase D 3'-phosphoesterase domain-containing protein</fullName>
    </recommendedName>
</protein>
<comment type="caution">
    <text evidence="3">The sequence shown here is derived from an EMBL/GenBank/DDBJ whole genome shotgun (WGS) entry which is preliminary data.</text>
</comment>
<organism evidence="3 4">
    <name type="scientific">Nemorincola caseinilytica</name>
    <dbReference type="NCBI Taxonomy" id="2054315"/>
    <lineage>
        <taxon>Bacteria</taxon>
        <taxon>Pseudomonadati</taxon>
        <taxon>Bacteroidota</taxon>
        <taxon>Chitinophagia</taxon>
        <taxon>Chitinophagales</taxon>
        <taxon>Chitinophagaceae</taxon>
        <taxon>Nemorincola</taxon>
    </lineage>
</organism>
<dbReference type="NCBIfam" id="TIGR02777">
    <property type="entry name" value="LigD_PE_dom"/>
    <property type="match status" value="1"/>
</dbReference>
<dbReference type="EMBL" id="BAABFA010000005">
    <property type="protein sequence ID" value="GAA4461566.1"/>
    <property type="molecule type" value="Genomic_DNA"/>
</dbReference>
<dbReference type="Proteomes" id="UP001500067">
    <property type="component" value="Unassembled WGS sequence"/>
</dbReference>
<feature type="compositionally biased region" description="Basic residues" evidence="1">
    <location>
        <begin position="1"/>
        <end position="10"/>
    </location>
</feature>
<reference evidence="4" key="1">
    <citation type="journal article" date="2019" name="Int. J. Syst. Evol. Microbiol.">
        <title>The Global Catalogue of Microorganisms (GCM) 10K type strain sequencing project: providing services to taxonomists for standard genome sequencing and annotation.</title>
        <authorList>
            <consortium name="The Broad Institute Genomics Platform"/>
            <consortium name="The Broad Institute Genome Sequencing Center for Infectious Disease"/>
            <person name="Wu L."/>
            <person name="Ma J."/>
        </authorList>
    </citation>
    <scope>NUCLEOTIDE SEQUENCE [LARGE SCALE GENOMIC DNA]</scope>
    <source>
        <strain evidence="4">JCM 32105</strain>
    </source>
</reference>
<evidence type="ECO:0000259" key="2">
    <source>
        <dbReference type="Pfam" id="PF13298"/>
    </source>
</evidence>
<accession>A0ABP8N8D0</accession>
<evidence type="ECO:0000313" key="4">
    <source>
        <dbReference type="Proteomes" id="UP001500067"/>
    </source>
</evidence>
<dbReference type="PANTHER" id="PTHR39465">
    <property type="entry name" value="DNA LIGASE D, 3'-PHOSPHOESTERASE DOMAIN"/>
    <property type="match status" value="1"/>
</dbReference>
<proteinExistence type="predicted"/>
<gene>
    <name evidence="3" type="ORF">GCM10023093_06430</name>
</gene>
<dbReference type="InterPro" id="IPR014144">
    <property type="entry name" value="LigD_PE_domain"/>
</dbReference>
<feature type="region of interest" description="Disordered" evidence="1">
    <location>
        <begin position="1"/>
        <end position="26"/>
    </location>
</feature>
<feature type="domain" description="DNA ligase D 3'-phosphoesterase" evidence="2">
    <location>
        <begin position="36"/>
        <end position="149"/>
    </location>
</feature>
<evidence type="ECO:0000256" key="1">
    <source>
        <dbReference type="SAM" id="MobiDB-lite"/>
    </source>
</evidence>
<keyword evidence="4" id="KW-1185">Reference proteome</keyword>
<evidence type="ECO:0000313" key="3">
    <source>
        <dbReference type="EMBL" id="GAA4461566.1"/>
    </source>
</evidence>
<name>A0ABP8N8D0_9BACT</name>